<name>A0A8D4VPV8_9GAMM</name>
<comment type="similarity">
    <text evidence="8">Belongs to the FtsL family.</text>
</comment>
<keyword evidence="12" id="KW-1185">Reference proteome</keyword>
<comment type="subcellular location">
    <subcellularLocation>
        <location evidence="8">Cell inner membrane</location>
        <topology evidence="8">Single-pass type II membrane protein</topology>
    </subcellularLocation>
    <subcellularLocation>
        <location evidence="1">Cell membrane</location>
        <topology evidence="1">Single-pass type II membrane protein</topology>
    </subcellularLocation>
    <text evidence="8">Localizes to the division septum where it forms a ring structure.</text>
</comment>
<dbReference type="GO" id="GO:0032153">
    <property type="term" value="C:cell division site"/>
    <property type="evidence" value="ECO:0007669"/>
    <property type="project" value="UniProtKB-UniRule"/>
</dbReference>
<proteinExistence type="inferred from homology"/>
<sequence length="86" mass="9934">MNTNTLVLLVLVVASAITVVYTKHTARVLFADAQRLEQENEALQTEWGLLRLEQNTWGEQSRIERIARLRLGMELPERKSIVYLKP</sequence>
<keyword evidence="8" id="KW-0997">Cell inner membrane</keyword>
<dbReference type="Pfam" id="PF04999">
    <property type="entry name" value="FtsL"/>
    <property type="match status" value="1"/>
</dbReference>
<evidence type="ECO:0000256" key="4">
    <source>
        <dbReference type="ARBA" id="ARBA00022692"/>
    </source>
</evidence>
<keyword evidence="6 8" id="KW-0472">Membrane</keyword>
<dbReference type="GO" id="GO:0005886">
    <property type="term" value="C:plasma membrane"/>
    <property type="evidence" value="ECO:0007669"/>
    <property type="project" value="UniProtKB-SubCell"/>
</dbReference>
<dbReference type="InterPro" id="IPR011922">
    <property type="entry name" value="Cell_div_FtsL"/>
</dbReference>
<accession>A0A8D4VPV8</accession>
<organism evidence="11 12">
    <name type="scientific">Methylogaea oryzae</name>
    <dbReference type="NCBI Taxonomy" id="1295382"/>
    <lineage>
        <taxon>Bacteria</taxon>
        <taxon>Pseudomonadati</taxon>
        <taxon>Pseudomonadota</taxon>
        <taxon>Gammaproteobacteria</taxon>
        <taxon>Methylococcales</taxon>
        <taxon>Methylococcaceae</taxon>
        <taxon>Methylogaea</taxon>
    </lineage>
</organism>
<keyword evidence="5 8" id="KW-1133">Transmembrane helix</keyword>
<evidence type="ECO:0000256" key="6">
    <source>
        <dbReference type="ARBA" id="ARBA00023136"/>
    </source>
</evidence>
<evidence type="ECO:0000256" key="10">
    <source>
        <dbReference type="SAM" id="Coils"/>
    </source>
</evidence>
<comment type="function">
    <text evidence="8">Essential cell division protein. May link together the upstream cell division proteins, which are predominantly cytoplasmic, with the downstream cell division proteins, which are predominantly periplasmic.</text>
</comment>
<evidence type="ECO:0000256" key="3">
    <source>
        <dbReference type="ARBA" id="ARBA00022618"/>
    </source>
</evidence>
<dbReference type="RefSeq" id="WP_082411352.1">
    <property type="nucleotide sequence ID" value="NZ_AP019782.1"/>
</dbReference>
<dbReference type="Proteomes" id="UP000824988">
    <property type="component" value="Chromosome"/>
</dbReference>
<evidence type="ECO:0000313" key="12">
    <source>
        <dbReference type="Proteomes" id="UP000824988"/>
    </source>
</evidence>
<evidence type="ECO:0000256" key="9">
    <source>
        <dbReference type="NCBIfam" id="TIGR02209"/>
    </source>
</evidence>
<dbReference type="PANTHER" id="PTHR37479:SF1">
    <property type="entry name" value="CELL DIVISION PROTEIN FTSL"/>
    <property type="match status" value="1"/>
</dbReference>
<dbReference type="KEGG" id="moz:MoryE10_28540"/>
<dbReference type="PANTHER" id="PTHR37479">
    <property type="entry name" value="CELL DIVISION PROTEIN FTSL"/>
    <property type="match status" value="1"/>
</dbReference>
<evidence type="ECO:0000256" key="1">
    <source>
        <dbReference type="ARBA" id="ARBA00004401"/>
    </source>
</evidence>
<dbReference type="NCBIfam" id="TIGR02209">
    <property type="entry name" value="ftsL_broad"/>
    <property type="match status" value="1"/>
</dbReference>
<reference evidence="11" key="1">
    <citation type="submission" date="2019-06" db="EMBL/GenBank/DDBJ databases">
        <title>Complete genome sequence of Methylogaea oryzae strain JCM16910.</title>
        <authorList>
            <person name="Asakawa S."/>
        </authorList>
    </citation>
    <scope>NUCLEOTIDE SEQUENCE</scope>
    <source>
        <strain evidence="11">E10</strain>
    </source>
</reference>
<keyword evidence="4 8" id="KW-0812">Transmembrane</keyword>
<protein>
    <recommendedName>
        <fullName evidence="8 9">Cell division protein FtsL</fullName>
    </recommendedName>
</protein>
<dbReference type="EMBL" id="AP019782">
    <property type="protein sequence ID" value="BBL72248.1"/>
    <property type="molecule type" value="Genomic_DNA"/>
</dbReference>
<keyword evidence="7 8" id="KW-0131">Cell cycle</keyword>
<evidence type="ECO:0000256" key="5">
    <source>
        <dbReference type="ARBA" id="ARBA00022989"/>
    </source>
</evidence>
<dbReference type="GO" id="GO:0043093">
    <property type="term" value="P:FtsZ-dependent cytokinesis"/>
    <property type="evidence" value="ECO:0007669"/>
    <property type="project" value="UniProtKB-UniRule"/>
</dbReference>
<evidence type="ECO:0000313" key="11">
    <source>
        <dbReference type="EMBL" id="BBL72248.1"/>
    </source>
</evidence>
<evidence type="ECO:0000256" key="2">
    <source>
        <dbReference type="ARBA" id="ARBA00022475"/>
    </source>
</evidence>
<keyword evidence="10" id="KW-0175">Coiled coil</keyword>
<evidence type="ECO:0000256" key="7">
    <source>
        <dbReference type="ARBA" id="ARBA00023306"/>
    </source>
</evidence>
<keyword evidence="2 8" id="KW-1003">Cell membrane</keyword>
<keyword evidence="3 8" id="KW-0132">Cell division</keyword>
<dbReference type="HAMAP" id="MF_00910">
    <property type="entry name" value="FtsL"/>
    <property type="match status" value="1"/>
</dbReference>
<comment type="subunit">
    <text evidence="8">Part of a complex composed of FtsB, FtsL and FtsQ.</text>
</comment>
<evidence type="ECO:0000256" key="8">
    <source>
        <dbReference type="HAMAP-Rule" id="MF_00910"/>
    </source>
</evidence>
<gene>
    <name evidence="8" type="primary">ftsL</name>
    <name evidence="11" type="ORF">MoryE10_28540</name>
</gene>
<dbReference type="AlphaFoldDB" id="A0A8D4VPV8"/>
<feature type="coiled-coil region" evidence="10">
    <location>
        <begin position="26"/>
        <end position="53"/>
    </location>
</feature>